<organism evidence="1 2">
    <name type="scientific">Ohessyouella blattaphilus</name>
    <dbReference type="NCBI Taxonomy" id="2949333"/>
    <lineage>
        <taxon>Bacteria</taxon>
        <taxon>Bacillati</taxon>
        <taxon>Bacillota</taxon>
        <taxon>Clostridia</taxon>
        <taxon>Lachnospirales</taxon>
        <taxon>Lachnospiraceae</taxon>
        <taxon>Ohessyouella</taxon>
    </lineage>
</organism>
<evidence type="ECO:0000313" key="2">
    <source>
        <dbReference type="Proteomes" id="UP001523565"/>
    </source>
</evidence>
<dbReference type="Pfam" id="PF14056">
    <property type="entry name" value="DUF4250"/>
    <property type="match status" value="1"/>
</dbReference>
<reference evidence="1 2" key="1">
    <citation type="journal article" date="2022" name="Genome Biol. Evol.">
        <title>Host diet, physiology and behaviors set the stage for Lachnospiraceae cladogenesis.</title>
        <authorList>
            <person name="Vera-Ponce De Leon A."/>
            <person name="Schneider M."/>
            <person name="Jahnes B.C."/>
            <person name="Sadowski V."/>
            <person name="Camuy-Velez L.A."/>
            <person name="Duan J."/>
            <person name="Sabree Z.L."/>
        </authorList>
    </citation>
    <scope>NUCLEOTIDE SEQUENCE [LARGE SCALE GENOMIC DNA]</scope>
    <source>
        <strain evidence="1 2">PAL227</strain>
    </source>
</reference>
<name>A0ABT1EES0_9FIRM</name>
<proteinExistence type="predicted"/>
<accession>A0ABT1EES0</accession>
<protein>
    <submittedName>
        <fullName evidence="1">DUF4250 domain-containing protein</fullName>
    </submittedName>
</protein>
<dbReference type="Proteomes" id="UP001523565">
    <property type="component" value="Unassembled WGS sequence"/>
</dbReference>
<evidence type="ECO:0000313" key="1">
    <source>
        <dbReference type="EMBL" id="MCP1109199.1"/>
    </source>
</evidence>
<dbReference type="InterPro" id="IPR025346">
    <property type="entry name" value="DUF4250"/>
</dbReference>
<dbReference type="RefSeq" id="WP_262068104.1">
    <property type="nucleotide sequence ID" value="NZ_JAMXOC010000002.1"/>
</dbReference>
<dbReference type="EMBL" id="JAMZFV010000002">
    <property type="protein sequence ID" value="MCP1109199.1"/>
    <property type="molecule type" value="Genomic_DNA"/>
</dbReference>
<sequence length="64" mass="7380">MSVCVTKVLPSDPVMLLSVINTDLRDFYPSLDALCEDRNLDKQGLVDRLALINYTYDEKRNQFI</sequence>
<keyword evidence="2" id="KW-1185">Reference proteome</keyword>
<gene>
    <name evidence="1" type="ORF">NK118_02930</name>
</gene>
<comment type="caution">
    <text evidence="1">The sequence shown here is derived from an EMBL/GenBank/DDBJ whole genome shotgun (WGS) entry which is preliminary data.</text>
</comment>